<dbReference type="SUPFAM" id="SSF53300">
    <property type="entry name" value="vWA-like"/>
    <property type="match status" value="1"/>
</dbReference>
<dbReference type="Pfam" id="PF00092">
    <property type="entry name" value="VWA"/>
    <property type="match status" value="1"/>
</dbReference>
<evidence type="ECO:0000259" key="3">
    <source>
        <dbReference type="PROSITE" id="PS50234"/>
    </source>
</evidence>
<feature type="signal peptide" evidence="2">
    <location>
        <begin position="1"/>
        <end position="18"/>
    </location>
</feature>
<dbReference type="InterPro" id="IPR051266">
    <property type="entry name" value="CLCR"/>
</dbReference>
<dbReference type="CDD" id="cd01465">
    <property type="entry name" value="vWA_subgroup"/>
    <property type="match status" value="1"/>
</dbReference>
<feature type="compositionally biased region" description="Pro residues" evidence="1">
    <location>
        <begin position="62"/>
        <end position="86"/>
    </location>
</feature>
<evidence type="ECO:0000256" key="2">
    <source>
        <dbReference type="SAM" id="SignalP"/>
    </source>
</evidence>
<accession>A0A7W7NQY1</accession>
<feature type="chain" id="PRO_5030550932" evidence="2">
    <location>
        <begin position="19"/>
        <end position="596"/>
    </location>
</feature>
<dbReference type="Pfam" id="PF12034">
    <property type="entry name" value="YfbK_C"/>
    <property type="match status" value="1"/>
</dbReference>
<dbReference type="Gene3D" id="3.40.50.410">
    <property type="entry name" value="von Willebrand factor, type A domain"/>
    <property type="match status" value="1"/>
</dbReference>
<dbReference type="RefSeq" id="WP_184164268.1">
    <property type="nucleotide sequence ID" value="NZ_JACHLN010000001.1"/>
</dbReference>
<dbReference type="InterPro" id="IPR036465">
    <property type="entry name" value="vWFA_dom_sf"/>
</dbReference>
<dbReference type="InterPro" id="IPR021908">
    <property type="entry name" value="YfbK_C"/>
</dbReference>
<dbReference type="InterPro" id="IPR002035">
    <property type="entry name" value="VWF_A"/>
</dbReference>
<name>A0A7W7NQY1_9SPHN</name>
<evidence type="ECO:0000256" key="1">
    <source>
        <dbReference type="SAM" id="MobiDB-lite"/>
    </source>
</evidence>
<dbReference type="InterPro" id="IPR022156">
    <property type="entry name" value="Uncharacterised_YfbK_N"/>
</dbReference>
<reference evidence="4 5" key="1">
    <citation type="submission" date="2020-08" db="EMBL/GenBank/DDBJ databases">
        <title>Functional genomics of gut bacteria from endangered species of beetles.</title>
        <authorList>
            <person name="Carlos-Shanley C."/>
        </authorList>
    </citation>
    <scope>NUCLEOTIDE SEQUENCE [LARGE SCALE GENOMIC DNA]</scope>
    <source>
        <strain evidence="4 5">S00224</strain>
    </source>
</reference>
<sequence length="596" mass="63667">MSRSALLIGCSALLTTSAAPPPLPKAGPVAASQDRHSPVRCVREDNDSARDRGRRMPRPLGYAPPPMPTVMPTPEPMPAPPPPPSAPMAEALSVTAQKRVANGYAASAPVVTGSRITGPQPYGAPGNTERYDGKAVASIQAVAEQPVSTFSVDVDTGAYSNVRRFLTQGQDVPADAVRTEEMINYFRYDYPRPTSQDVPFSVTTDVSTTPWNAETRLLRIGLRGYDVDAKGRPPANLVFLVDVSGSMEDADKLPLVKKALTQLADGLTAKDRVSIVVYAGAAGVVLEPTYKKEYVKAALDCLSAGGSTAGGEGIQLAYSVARANYMKGGINRIFLATDGDFNVGINDKKALEALVKKNRDDGITLTTLGFGQGNYNEAMMERIADVGNGNYAYIDSAMEASKVLDDELSATLFTIAKDVKVQVEFNPSQVKQYRLIGYENRALAEEDFNNDTVDAGDIGAGHQVTALYEVVPANAQGWTPDRRYDANRPATAASTGSEMAFVKLRYKAPGSETSKLIERPVPASLMQGARAPSGDMAFVTSVAAFGQHLRGDKYLNGYSYTQIGALAPASSNYWRAEFTRLVKLADSGHSKPGSSD</sequence>
<dbReference type="PANTHER" id="PTHR10579:SF43">
    <property type="entry name" value="ZINC FINGER (C3HC4-TYPE RING FINGER) FAMILY PROTEIN"/>
    <property type="match status" value="1"/>
</dbReference>
<dbReference type="Proteomes" id="UP000575241">
    <property type="component" value="Unassembled WGS sequence"/>
</dbReference>
<dbReference type="PROSITE" id="PS50234">
    <property type="entry name" value="VWFA"/>
    <property type="match status" value="1"/>
</dbReference>
<feature type="domain" description="VWFA" evidence="3">
    <location>
        <begin position="236"/>
        <end position="412"/>
    </location>
</feature>
<dbReference type="EMBL" id="JACHLN010000001">
    <property type="protein sequence ID" value="MBB4838323.1"/>
    <property type="molecule type" value="Genomic_DNA"/>
</dbReference>
<keyword evidence="2" id="KW-0732">Signal</keyword>
<feature type="region of interest" description="Disordered" evidence="1">
    <location>
        <begin position="16"/>
        <end position="86"/>
    </location>
</feature>
<dbReference type="PANTHER" id="PTHR10579">
    <property type="entry name" value="CALCIUM-ACTIVATED CHLORIDE CHANNEL REGULATOR"/>
    <property type="match status" value="1"/>
</dbReference>
<evidence type="ECO:0000313" key="5">
    <source>
        <dbReference type="Proteomes" id="UP000575241"/>
    </source>
</evidence>
<comment type="caution">
    <text evidence="4">The sequence shown here is derived from an EMBL/GenBank/DDBJ whole genome shotgun (WGS) entry which is preliminary data.</text>
</comment>
<dbReference type="AlphaFoldDB" id="A0A7W7NQY1"/>
<organism evidence="4 5">
    <name type="scientific">Sphingomonas kyeonggiensis</name>
    <dbReference type="NCBI Taxonomy" id="1268553"/>
    <lineage>
        <taxon>Bacteria</taxon>
        <taxon>Pseudomonadati</taxon>
        <taxon>Pseudomonadota</taxon>
        <taxon>Alphaproteobacteria</taxon>
        <taxon>Sphingomonadales</taxon>
        <taxon>Sphingomonadaceae</taxon>
        <taxon>Sphingomonas</taxon>
    </lineage>
</organism>
<keyword evidence="5" id="KW-1185">Reference proteome</keyword>
<dbReference type="SMART" id="SM00327">
    <property type="entry name" value="VWA"/>
    <property type="match status" value="1"/>
</dbReference>
<protein>
    <submittedName>
        <fullName evidence="4">Ca-activated chloride channel family protein</fullName>
    </submittedName>
</protein>
<gene>
    <name evidence="4" type="ORF">HNP52_001374</name>
</gene>
<evidence type="ECO:0000313" key="4">
    <source>
        <dbReference type="EMBL" id="MBB4838323.1"/>
    </source>
</evidence>
<proteinExistence type="predicted"/>
<dbReference type="Pfam" id="PF12450">
    <property type="entry name" value="vWF_A"/>
    <property type="match status" value="1"/>
</dbReference>
<feature type="compositionally biased region" description="Basic and acidic residues" evidence="1">
    <location>
        <begin position="33"/>
        <end position="51"/>
    </location>
</feature>